<evidence type="ECO:0000313" key="10">
    <source>
        <dbReference type="Proteomes" id="UP000231152"/>
    </source>
</evidence>
<dbReference type="Gene3D" id="4.10.950.10">
    <property type="entry name" value="Ribosomal protein L2, domain 3"/>
    <property type="match status" value="1"/>
</dbReference>
<evidence type="ECO:0000259" key="7">
    <source>
        <dbReference type="SMART" id="SM01382"/>
    </source>
</evidence>
<dbReference type="InterPro" id="IPR012340">
    <property type="entry name" value="NA-bd_OB-fold"/>
</dbReference>
<dbReference type="HAMAP" id="MF_01320_B">
    <property type="entry name" value="Ribosomal_uL2_B"/>
    <property type="match status" value="1"/>
</dbReference>
<dbReference type="GO" id="GO:0019843">
    <property type="term" value="F:rRNA binding"/>
    <property type="evidence" value="ECO:0007669"/>
    <property type="project" value="UniProtKB-UniRule"/>
</dbReference>
<dbReference type="FunFam" id="4.10.950.10:FF:000001">
    <property type="entry name" value="50S ribosomal protein L2"/>
    <property type="match status" value="1"/>
</dbReference>
<dbReference type="SUPFAM" id="SSF50249">
    <property type="entry name" value="Nucleic acid-binding proteins"/>
    <property type="match status" value="1"/>
</dbReference>
<dbReference type="InterPro" id="IPR014726">
    <property type="entry name" value="Ribosomal_uL2_dom3"/>
</dbReference>
<dbReference type="PIRSF" id="PIRSF002158">
    <property type="entry name" value="Ribosomal_L2"/>
    <property type="match status" value="1"/>
</dbReference>
<dbReference type="GO" id="GO:0015934">
    <property type="term" value="C:large ribosomal subunit"/>
    <property type="evidence" value="ECO:0007669"/>
    <property type="project" value="InterPro"/>
</dbReference>
<comment type="similarity">
    <text evidence="1 5">Belongs to the universal ribosomal protein uL2 family.</text>
</comment>
<sequence length="284" mass="31214">MAIRTHKPTSPGRRKSSVQSFDELTKREPEKSLLLTKKRSGGRNNQGKITVRHRGGGAKRYIRIVDFLRSRYDDKATVTAIEYDPNRNAFLALIEYGDKTKAYIVAPQGLGVGDSIVSSRSLVEISSGNRMPLELIPPGMVVHSVEFRPGDGGKLARGAGVGIELMAIEGSYAQLKLPSGEIRQVRKECAATIGAVGNADYRNIRWGKAGRTRHRGIRPAVRGKVMNPVDHPHGGGEGSNPIGMKHQKTPTGKPALGVRTRNRKRTSQRLILRRRSSGRKSRRS</sequence>
<dbReference type="GO" id="GO:0003735">
    <property type="term" value="F:structural constituent of ribosome"/>
    <property type="evidence" value="ECO:0007669"/>
    <property type="project" value="InterPro"/>
</dbReference>
<evidence type="ECO:0000313" key="9">
    <source>
        <dbReference type="EMBL" id="PJE76026.1"/>
    </source>
</evidence>
<dbReference type="EMBL" id="PFET01000006">
    <property type="protein sequence ID" value="PJE76026.1"/>
    <property type="molecule type" value="Genomic_DNA"/>
</dbReference>
<comment type="function">
    <text evidence="5">One of the primary rRNA binding proteins. Required for association of the 30S and 50S subunits to form the 70S ribosome, for tRNA binding and peptide bond formation. It has been suggested to have peptidyltransferase activity; this is somewhat controversial. Makes several contacts with the 16S rRNA in the 70S ribosome.</text>
</comment>
<keyword evidence="5" id="KW-0694">RNA-binding</keyword>
<evidence type="ECO:0000256" key="2">
    <source>
        <dbReference type="ARBA" id="ARBA00022980"/>
    </source>
</evidence>
<gene>
    <name evidence="5" type="primary">rplB</name>
    <name evidence="9" type="ORF">COV04_01630</name>
</gene>
<dbReference type="GO" id="GO:0002181">
    <property type="term" value="P:cytoplasmic translation"/>
    <property type="evidence" value="ECO:0007669"/>
    <property type="project" value="TreeGrafter"/>
</dbReference>
<dbReference type="InterPro" id="IPR022666">
    <property type="entry name" value="Ribosomal_uL2_RNA-bd_dom"/>
</dbReference>
<proteinExistence type="inferred from homology"/>
<evidence type="ECO:0000256" key="6">
    <source>
        <dbReference type="SAM" id="MobiDB-lite"/>
    </source>
</evidence>
<dbReference type="InterPro" id="IPR022669">
    <property type="entry name" value="Ribosomal_uL2_C"/>
</dbReference>
<dbReference type="InterPro" id="IPR008991">
    <property type="entry name" value="Translation_prot_SH3-like_sf"/>
</dbReference>
<dbReference type="Pfam" id="PF03947">
    <property type="entry name" value="Ribosomal_L2_C"/>
    <property type="match status" value="1"/>
</dbReference>
<evidence type="ECO:0000259" key="8">
    <source>
        <dbReference type="SMART" id="SM01383"/>
    </source>
</evidence>
<keyword evidence="3 5" id="KW-0687">Ribonucleoprotein</keyword>
<dbReference type="PANTHER" id="PTHR13691">
    <property type="entry name" value="RIBOSOMAL PROTEIN L2"/>
    <property type="match status" value="1"/>
</dbReference>
<dbReference type="SUPFAM" id="SSF50104">
    <property type="entry name" value="Translation proteins SH3-like domain"/>
    <property type="match status" value="1"/>
</dbReference>
<feature type="region of interest" description="Disordered" evidence="6">
    <location>
        <begin position="224"/>
        <end position="284"/>
    </location>
</feature>
<accession>A0A2M8LF62</accession>
<name>A0A2M8LF62_9BACT</name>
<dbReference type="InterPro" id="IPR005880">
    <property type="entry name" value="Ribosomal_uL2_bac/org-type"/>
</dbReference>
<evidence type="ECO:0000256" key="3">
    <source>
        <dbReference type="ARBA" id="ARBA00023274"/>
    </source>
</evidence>
<dbReference type="InterPro" id="IPR002171">
    <property type="entry name" value="Ribosomal_uL2"/>
</dbReference>
<comment type="subunit">
    <text evidence="5">Part of the 50S ribosomal subunit. Forms a bridge to the 30S subunit in the 70S ribosome.</text>
</comment>
<dbReference type="Pfam" id="PF00181">
    <property type="entry name" value="Ribosomal_L2_N"/>
    <property type="match status" value="1"/>
</dbReference>
<keyword evidence="5" id="KW-0699">rRNA-binding</keyword>
<dbReference type="SMART" id="SM01382">
    <property type="entry name" value="Ribosomal_L2_C"/>
    <property type="match status" value="1"/>
</dbReference>
<evidence type="ECO:0000256" key="5">
    <source>
        <dbReference type="HAMAP-Rule" id="MF_01320"/>
    </source>
</evidence>
<protein>
    <recommendedName>
        <fullName evidence="4 5">Large ribosomal subunit protein uL2</fullName>
    </recommendedName>
</protein>
<keyword evidence="2 5" id="KW-0689">Ribosomal protein</keyword>
<dbReference type="PANTHER" id="PTHR13691:SF5">
    <property type="entry name" value="LARGE RIBOSOMAL SUBUNIT PROTEIN UL2M"/>
    <property type="match status" value="1"/>
</dbReference>
<feature type="domain" description="Large ribosomal subunit protein uL2 RNA-binding" evidence="8">
    <location>
        <begin position="42"/>
        <end position="118"/>
    </location>
</feature>
<organism evidence="9 10">
    <name type="scientific">Candidatus Uhrbacteria bacterium CG10_big_fil_rev_8_21_14_0_10_48_11</name>
    <dbReference type="NCBI Taxonomy" id="1975037"/>
    <lineage>
        <taxon>Bacteria</taxon>
        <taxon>Candidatus Uhriibacteriota</taxon>
    </lineage>
</organism>
<dbReference type="Gene3D" id="2.30.30.30">
    <property type="match status" value="1"/>
</dbReference>
<dbReference type="FunFam" id="2.30.30.30:FF:000001">
    <property type="entry name" value="50S ribosomal protein L2"/>
    <property type="match status" value="1"/>
</dbReference>
<reference evidence="9 10" key="1">
    <citation type="submission" date="2017-09" db="EMBL/GenBank/DDBJ databases">
        <title>Depth-based differentiation of microbial function through sediment-hosted aquifers and enrichment of novel symbionts in the deep terrestrial subsurface.</title>
        <authorList>
            <person name="Probst A.J."/>
            <person name="Ladd B."/>
            <person name="Jarett J.K."/>
            <person name="Geller-Mcgrath D.E."/>
            <person name="Sieber C.M."/>
            <person name="Emerson J.B."/>
            <person name="Anantharaman K."/>
            <person name="Thomas B.C."/>
            <person name="Malmstrom R."/>
            <person name="Stieglmeier M."/>
            <person name="Klingl A."/>
            <person name="Woyke T."/>
            <person name="Ryan C.M."/>
            <person name="Banfield J.F."/>
        </authorList>
    </citation>
    <scope>NUCLEOTIDE SEQUENCE [LARGE SCALE GENOMIC DNA]</scope>
    <source>
        <strain evidence="9">CG10_big_fil_rev_8_21_14_0_10_48_11</strain>
    </source>
</reference>
<dbReference type="Gene3D" id="2.40.50.140">
    <property type="entry name" value="Nucleic acid-binding proteins"/>
    <property type="match status" value="1"/>
</dbReference>
<dbReference type="AlphaFoldDB" id="A0A2M8LF62"/>
<comment type="caution">
    <text evidence="9">The sequence shown here is derived from an EMBL/GenBank/DDBJ whole genome shotgun (WGS) entry which is preliminary data.</text>
</comment>
<feature type="compositionally biased region" description="Basic residues" evidence="6">
    <location>
        <begin position="260"/>
        <end position="284"/>
    </location>
</feature>
<feature type="compositionally biased region" description="Basic residues" evidence="6">
    <location>
        <begin position="1"/>
        <end position="16"/>
    </location>
</feature>
<feature type="domain" description="Large ribosomal subunit protein uL2 C-terminal" evidence="7">
    <location>
        <begin position="125"/>
        <end position="254"/>
    </location>
</feature>
<dbReference type="Proteomes" id="UP000231152">
    <property type="component" value="Unassembled WGS sequence"/>
</dbReference>
<dbReference type="SMART" id="SM01383">
    <property type="entry name" value="Ribosomal_L2"/>
    <property type="match status" value="1"/>
</dbReference>
<dbReference type="GO" id="GO:0016740">
    <property type="term" value="F:transferase activity"/>
    <property type="evidence" value="ECO:0007669"/>
    <property type="project" value="InterPro"/>
</dbReference>
<evidence type="ECO:0000256" key="1">
    <source>
        <dbReference type="ARBA" id="ARBA00005636"/>
    </source>
</evidence>
<feature type="region of interest" description="Disordered" evidence="6">
    <location>
        <begin position="1"/>
        <end position="51"/>
    </location>
</feature>
<dbReference type="NCBIfam" id="TIGR01171">
    <property type="entry name" value="rplB_bact"/>
    <property type="match status" value="1"/>
</dbReference>
<evidence type="ECO:0000256" key="4">
    <source>
        <dbReference type="ARBA" id="ARBA00035242"/>
    </source>
</evidence>
<dbReference type="InterPro" id="IPR014722">
    <property type="entry name" value="Rib_uL2_dom2"/>
</dbReference>